<evidence type="ECO:0000256" key="3">
    <source>
        <dbReference type="ARBA" id="ARBA00022448"/>
    </source>
</evidence>
<organism evidence="14">
    <name type="scientific">Salmonella enterica</name>
    <name type="common">Salmonella choleraesuis</name>
    <dbReference type="NCBI Taxonomy" id="28901"/>
    <lineage>
        <taxon>Bacteria</taxon>
        <taxon>Pseudomonadati</taxon>
        <taxon>Pseudomonadota</taxon>
        <taxon>Gammaproteobacteria</taxon>
        <taxon>Enterobacterales</taxon>
        <taxon>Enterobacteriaceae</taxon>
        <taxon>Salmonella</taxon>
    </lineage>
</organism>
<evidence type="ECO:0000256" key="5">
    <source>
        <dbReference type="ARBA" id="ARBA00022558"/>
    </source>
</evidence>
<dbReference type="InterPro" id="IPR037224">
    <property type="entry name" value="PapC_N_sf"/>
</dbReference>
<evidence type="ECO:0000256" key="8">
    <source>
        <dbReference type="ARBA" id="ARBA00023136"/>
    </source>
</evidence>
<dbReference type="GO" id="GO:0009279">
    <property type="term" value="C:cell outer membrane"/>
    <property type="evidence" value="ECO:0007669"/>
    <property type="project" value="UniProtKB-SubCell"/>
</dbReference>
<feature type="signal peptide" evidence="11">
    <location>
        <begin position="1"/>
        <end position="23"/>
    </location>
</feature>
<dbReference type="InterPro" id="IPR025949">
    <property type="entry name" value="PapC-like_C"/>
</dbReference>
<dbReference type="GO" id="GO:0015473">
    <property type="term" value="F:fimbrial usher porin activity"/>
    <property type="evidence" value="ECO:0007669"/>
    <property type="project" value="InterPro"/>
</dbReference>
<dbReference type="Gene3D" id="2.60.40.3110">
    <property type="match status" value="1"/>
</dbReference>
<keyword evidence="3" id="KW-0813">Transport</keyword>
<dbReference type="InterPro" id="IPR000015">
    <property type="entry name" value="Fimb_usher"/>
</dbReference>
<dbReference type="FunFam" id="2.60.40.2610:FF:000001">
    <property type="entry name" value="Outer membrane fimbrial usher protein"/>
    <property type="match status" value="1"/>
</dbReference>
<name>A0A703Z481_SALER</name>
<comment type="subcellular location">
    <subcellularLocation>
        <location evidence="1">Cell outer membrane</location>
        <topology evidence="1">Multi-pass membrane protein</topology>
    </subcellularLocation>
</comment>
<dbReference type="GO" id="GO:0009297">
    <property type="term" value="P:pilus assembly"/>
    <property type="evidence" value="ECO:0007669"/>
    <property type="project" value="InterPro"/>
</dbReference>
<gene>
    <name evidence="14" type="ORF">G0F88_16440</name>
</gene>
<comment type="caution">
    <text evidence="14">The sequence shown here is derived from an EMBL/GenBank/DDBJ whole genome shotgun (WGS) entry which is preliminary data.</text>
</comment>
<dbReference type="Gene3D" id="3.10.20.410">
    <property type="match status" value="1"/>
</dbReference>
<evidence type="ECO:0000256" key="6">
    <source>
        <dbReference type="ARBA" id="ARBA00022692"/>
    </source>
</evidence>
<keyword evidence="6" id="KW-0812">Transmembrane</keyword>
<evidence type="ECO:0000256" key="4">
    <source>
        <dbReference type="ARBA" id="ARBA00022452"/>
    </source>
</evidence>
<keyword evidence="8" id="KW-0472">Membrane</keyword>
<evidence type="ECO:0000256" key="9">
    <source>
        <dbReference type="ARBA" id="ARBA00023157"/>
    </source>
</evidence>
<keyword evidence="10" id="KW-0998">Cell outer membrane</keyword>
<proteinExistence type="inferred from homology"/>
<protein>
    <submittedName>
        <fullName evidence="14">Fimbrial biogenesis outer membrane usher protein</fullName>
    </submittedName>
</protein>
<comment type="similarity">
    <text evidence="2">Belongs to the fimbrial export usher family.</text>
</comment>
<dbReference type="NCBIfam" id="NF011769">
    <property type="entry name" value="PRK15223.1"/>
    <property type="match status" value="1"/>
</dbReference>
<evidence type="ECO:0000256" key="1">
    <source>
        <dbReference type="ARBA" id="ARBA00004571"/>
    </source>
</evidence>
<evidence type="ECO:0000256" key="2">
    <source>
        <dbReference type="ARBA" id="ARBA00008064"/>
    </source>
</evidence>
<evidence type="ECO:0000259" key="13">
    <source>
        <dbReference type="Pfam" id="PF13954"/>
    </source>
</evidence>
<feature type="domain" description="PapC-like C-terminal" evidence="12">
    <location>
        <begin position="758"/>
        <end position="822"/>
    </location>
</feature>
<keyword evidence="7 11" id="KW-0732">Signal</keyword>
<dbReference type="Gene3D" id="2.60.40.2610">
    <property type="entry name" value="Outer membrane usher protein FimD, plug domain"/>
    <property type="match status" value="1"/>
</dbReference>
<dbReference type="Pfam" id="PF00577">
    <property type="entry name" value="Usher"/>
    <property type="match status" value="1"/>
</dbReference>
<dbReference type="FunFam" id="3.10.20.410:FF:000001">
    <property type="entry name" value="Fimbrial outer membrane usher protein"/>
    <property type="match status" value="1"/>
</dbReference>
<dbReference type="SUPFAM" id="SSF141729">
    <property type="entry name" value="FimD N-terminal domain-like"/>
    <property type="match status" value="1"/>
</dbReference>
<dbReference type="AlphaFoldDB" id="A0A703Z481"/>
<reference evidence="14" key="1">
    <citation type="journal article" date="2018" name="Genome Biol.">
        <title>SKESA: strategic k-mer extension for scrupulous assemblies.</title>
        <authorList>
            <person name="Souvorov A."/>
            <person name="Agarwala R."/>
            <person name="Lipman D.J."/>
        </authorList>
    </citation>
    <scope>NUCLEOTIDE SEQUENCE</scope>
    <source>
        <strain evidence="14">SL1_75</strain>
    </source>
</reference>
<dbReference type="PANTHER" id="PTHR30451">
    <property type="entry name" value="OUTER MEMBRANE USHER PROTEIN"/>
    <property type="match status" value="1"/>
</dbReference>
<feature type="domain" description="PapC N-terminal" evidence="13">
    <location>
        <begin position="25"/>
        <end position="171"/>
    </location>
</feature>
<sequence length="837" mass="91536">MKFKQPALLLFIAGVVHCANAHAYTFDASMLGDAAKGVDMSLFNLGVQQPGTYRVDVMVNGKRVDTRDVVFKLEKDGQGTPFLAPCLTVSQLSRYGVKTEDYPQLWKAAKTPDECADLTAIPQAQAVLDINNQQLQLSISQLALRPEFKGIAPEDLWDDGIPAFLMNYSARTTQTDYKMDMERRDNSSWVQLQPGINIGAWRVRNATSWQRSSQLSGKWQAAYTYAERGLYSLKSRLTLGQKTSQGEIFDSVPFTGVMLASDDNMVPYSERQFAPVVRGIARTQARVEVKQNGYTIYNTTVAPGPFALRDLSVADSSGDLHVTVWEADGSTQMFVVPYQTPAIALHQGYLKYSLLAGRYRSSDSATDKAQIAQATLMYGLPWNLTAYGGIQSATHYQAASLGLGGSLGRWGSLSVDGSDTHSQRQGEAVQQGASWRLRYSNQLTATGTNFFLTRWQYASQGYNTLSDVLDSYRHDGNRLWSWRDNLQPSSRTTLMLSQSWGRHLGNLSLTGSRTDWRNRPGHDDSYGLSWGTSIGGGSLSLNWNQNRTLWRNGAHRKENITSLWFSMPLSRWTGNNVSASWQMTSPSHGGQTQQVGVNGEAFSQQLDWEVRQSYRADAPPGGGNNSALHLAWNGDYGLLGGDYSYSRAMRQMGANIAGGIVIHHHGVTLGQPLQGSVALVEAPGASGVPVGGWPGVKTDFRGDTTVGNLSVYQENTVSLDPSRLPDDAEVTQTDVRVVPTEGAVVEAKFHTRIGARALMTLKREDGSAIPFGAQVTTVNGQDGSAALVDTDSQVYLTGLADKGELTVKWGAQQCRVNYQLPAHKGIAGLYQMSGLCR</sequence>
<dbReference type="FunFam" id="2.60.40.3110:FF:000001">
    <property type="entry name" value="Putative fimbrial outer membrane usher"/>
    <property type="match status" value="1"/>
</dbReference>
<dbReference type="EMBL" id="DAAMRA010000006">
    <property type="protein sequence ID" value="HAC7820210.1"/>
    <property type="molecule type" value="Genomic_DNA"/>
</dbReference>
<dbReference type="Gene3D" id="2.60.40.2070">
    <property type="match status" value="1"/>
</dbReference>
<dbReference type="Pfam" id="PF13953">
    <property type="entry name" value="PapC_C"/>
    <property type="match status" value="1"/>
</dbReference>
<dbReference type="InterPro" id="IPR025885">
    <property type="entry name" value="PapC_N"/>
</dbReference>
<dbReference type="PANTHER" id="PTHR30451:SF9">
    <property type="entry name" value="F1 CAPSULE-ANCHORING PROTEIN"/>
    <property type="match status" value="1"/>
</dbReference>
<dbReference type="InterPro" id="IPR042186">
    <property type="entry name" value="FimD_plug_dom"/>
</dbReference>
<feature type="chain" id="PRO_5027698553" evidence="11">
    <location>
        <begin position="24"/>
        <end position="837"/>
    </location>
</feature>
<keyword evidence="4" id="KW-1134">Transmembrane beta strand</keyword>
<keyword evidence="5" id="KW-1029">Fimbrium biogenesis</keyword>
<evidence type="ECO:0000313" key="14">
    <source>
        <dbReference type="EMBL" id="HAC7820210.1"/>
    </source>
</evidence>
<dbReference type="InterPro" id="IPR043142">
    <property type="entry name" value="PapC-like_C_sf"/>
</dbReference>
<reference evidence="14" key="2">
    <citation type="submission" date="2018-08" db="EMBL/GenBank/DDBJ databases">
        <authorList>
            <consortium name="NCBI Pathogen Detection Project"/>
        </authorList>
    </citation>
    <scope>NUCLEOTIDE SEQUENCE</scope>
    <source>
        <strain evidence="14">SL1_75</strain>
    </source>
</reference>
<evidence type="ECO:0000256" key="10">
    <source>
        <dbReference type="ARBA" id="ARBA00023237"/>
    </source>
</evidence>
<evidence type="ECO:0000256" key="11">
    <source>
        <dbReference type="SAM" id="SignalP"/>
    </source>
</evidence>
<evidence type="ECO:0000256" key="7">
    <source>
        <dbReference type="ARBA" id="ARBA00022729"/>
    </source>
</evidence>
<dbReference type="Pfam" id="PF13954">
    <property type="entry name" value="PapC_N"/>
    <property type="match status" value="1"/>
</dbReference>
<accession>A0A703Z481</accession>
<evidence type="ECO:0000259" key="12">
    <source>
        <dbReference type="Pfam" id="PF13953"/>
    </source>
</evidence>
<keyword evidence="9" id="KW-1015">Disulfide bond</keyword>